<dbReference type="InterPro" id="IPR050361">
    <property type="entry name" value="MPP/UQCRC_Complex"/>
</dbReference>
<dbReference type="InterPro" id="IPR007863">
    <property type="entry name" value="Peptidase_M16_C"/>
</dbReference>
<dbReference type="AlphaFoldDB" id="A0A6M1SUK7"/>
<name>A0A6M1SUK7_9BACT</name>
<dbReference type="InterPro" id="IPR011249">
    <property type="entry name" value="Metalloenz_LuxS/M16"/>
</dbReference>
<feature type="domain" description="Peptidase M16 N-terminal" evidence="2">
    <location>
        <begin position="37"/>
        <end position="88"/>
    </location>
</feature>
<dbReference type="Pfam" id="PF05193">
    <property type="entry name" value="Peptidase_M16_C"/>
    <property type="match status" value="1"/>
</dbReference>
<evidence type="ECO:0000259" key="3">
    <source>
        <dbReference type="Pfam" id="PF05193"/>
    </source>
</evidence>
<comment type="caution">
    <text evidence="4">The sequence shown here is derived from an EMBL/GenBank/DDBJ whole genome shotgun (WGS) entry which is preliminary data.</text>
</comment>
<organism evidence="4 5">
    <name type="scientific">Halalkalibaculum roseum</name>
    <dbReference type="NCBI Taxonomy" id="2709311"/>
    <lineage>
        <taxon>Bacteria</taxon>
        <taxon>Pseudomonadati</taxon>
        <taxon>Balneolota</taxon>
        <taxon>Balneolia</taxon>
        <taxon>Balneolales</taxon>
        <taxon>Balneolaceae</taxon>
        <taxon>Halalkalibaculum</taxon>
    </lineage>
</organism>
<dbReference type="SUPFAM" id="SSF63411">
    <property type="entry name" value="LuxS/MPP-like metallohydrolase"/>
    <property type="match status" value="2"/>
</dbReference>
<evidence type="ECO:0000313" key="5">
    <source>
        <dbReference type="Proteomes" id="UP000473278"/>
    </source>
</evidence>
<sequence length="497" mass="56112">MALLLFAGAFNTNAQSLEEFEEKVTEFTLDNGLKFIVIERPIAPVASFVTYVDVGGADEPVGHTGIAHIFEHMAFKGTHYIGTNNWKKEKKALDQLDQTYQQWLSEKYSASPDSAKMEELWSQFTDLQEEAGQYVVNNEFSQIIERNGGTGLNAGTGADQTVYFYSLPENRMELWFSLESDRFKNPVFREFYKEKEVVREERRMRTESQPLGRLVEEFLAVAYTAHPYGRPVVGWNSDITATTMEDAREFYDTYYVPSNITIAIAGDVNPKEVRKMAETYFGGLKAGPEPPPVYTQEPEQRGERRFTIQGQSQPFLLMGYHTVAQDHPDAKALQLLGSIISSGRTSRLYKRMVEEEQLALAVQAFNGFPGTKYKSMFLTFAVPNRGLSVDTLETVIHEEIQKVKDGDITQMELDRARTNARASLVRSLDSNSGLAQSFASTEAQQGDWRKVFTDLDKLNEVTLEDLQRVANTYFTQDNLTVGAIVTQDSEEVADANQ</sequence>
<gene>
    <name evidence="4" type="ORF">G3570_04035</name>
</gene>
<comment type="similarity">
    <text evidence="1">Belongs to the peptidase M16 family.</text>
</comment>
<evidence type="ECO:0000259" key="2">
    <source>
        <dbReference type="Pfam" id="PF00675"/>
    </source>
</evidence>
<dbReference type="Proteomes" id="UP000473278">
    <property type="component" value="Unassembled WGS sequence"/>
</dbReference>
<protein>
    <submittedName>
        <fullName evidence="4">Insulinase family protein</fullName>
    </submittedName>
</protein>
<keyword evidence="5" id="KW-1185">Reference proteome</keyword>
<dbReference type="EMBL" id="JAALLT010000001">
    <property type="protein sequence ID" value="NGP75788.1"/>
    <property type="molecule type" value="Genomic_DNA"/>
</dbReference>
<accession>A0A6M1SUK7</accession>
<dbReference type="Gene3D" id="3.30.830.10">
    <property type="entry name" value="Metalloenzyme, LuxS/M16 peptidase-like"/>
    <property type="match status" value="3"/>
</dbReference>
<dbReference type="PANTHER" id="PTHR11851:SF49">
    <property type="entry name" value="MITOCHONDRIAL-PROCESSING PEPTIDASE SUBUNIT ALPHA"/>
    <property type="match status" value="1"/>
</dbReference>
<dbReference type="InterPro" id="IPR011765">
    <property type="entry name" value="Pept_M16_N"/>
</dbReference>
<reference evidence="4 5" key="1">
    <citation type="submission" date="2020-02" db="EMBL/GenBank/DDBJ databases">
        <title>Balneolaceae bacterium YR4-1, complete genome.</title>
        <authorList>
            <person name="Li Y."/>
            <person name="Wu S."/>
        </authorList>
    </citation>
    <scope>NUCLEOTIDE SEQUENCE [LARGE SCALE GENOMIC DNA]</scope>
    <source>
        <strain evidence="4 5">YR4-1</strain>
    </source>
</reference>
<evidence type="ECO:0000256" key="1">
    <source>
        <dbReference type="ARBA" id="ARBA00007261"/>
    </source>
</evidence>
<proteinExistence type="inferred from homology"/>
<evidence type="ECO:0000313" key="4">
    <source>
        <dbReference type="EMBL" id="NGP75788.1"/>
    </source>
</evidence>
<dbReference type="GO" id="GO:0046872">
    <property type="term" value="F:metal ion binding"/>
    <property type="evidence" value="ECO:0007669"/>
    <property type="project" value="InterPro"/>
</dbReference>
<dbReference type="PANTHER" id="PTHR11851">
    <property type="entry name" value="METALLOPROTEASE"/>
    <property type="match status" value="1"/>
</dbReference>
<feature type="domain" description="Peptidase M16 C-terminal" evidence="3">
    <location>
        <begin position="243"/>
        <end position="419"/>
    </location>
</feature>
<dbReference type="Pfam" id="PF00675">
    <property type="entry name" value="Peptidase_M16"/>
    <property type="match status" value="2"/>
</dbReference>
<feature type="domain" description="Peptidase M16 N-terminal" evidence="2">
    <location>
        <begin position="138"/>
        <end position="233"/>
    </location>
</feature>